<gene>
    <name evidence="1" type="ORF">CTEN0397_LOCUS7760</name>
</gene>
<dbReference type="AlphaFoldDB" id="A0A7S1GJP8"/>
<sequence>MVSTPTTDNVKMPSSLSIAHLQAKSNKADRSSAYAYTEGEGGASGSFSVGAMPGEQCIQPKGNELFPELMKAAFELEIALCPHREPSSTIAINRNAQFRPHTDSGAGAGQSTSLIVGLGHYVGGDLVVEGEKKDIRYKAIEFNGWKQRHWTMPFRGERFSLVWFTPKGCEGIRGIDLCKSVEKIS</sequence>
<dbReference type="EMBL" id="HBFW01012064">
    <property type="protein sequence ID" value="CAD8936713.1"/>
    <property type="molecule type" value="Transcribed_RNA"/>
</dbReference>
<protein>
    <submittedName>
        <fullName evidence="1">Uncharacterized protein</fullName>
    </submittedName>
</protein>
<accession>A0A7S1GJP8</accession>
<organism evidence="1">
    <name type="scientific">Cyclophora tenuis</name>
    <name type="common">Marine diatom</name>
    <dbReference type="NCBI Taxonomy" id="216820"/>
    <lineage>
        <taxon>Eukaryota</taxon>
        <taxon>Sar</taxon>
        <taxon>Stramenopiles</taxon>
        <taxon>Ochrophyta</taxon>
        <taxon>Bacillariophyta</taxon>
        <taxon>Fragilariophyceae</taxon>
        <taxon>Fragilariophycidae</taxon>
        <taxon>Cyclophorales</taxon>
        <taxon>Cyclophoraceae</taxon>
        <taxon>Cyclophora</taxon>
    </lineage>
</organism>
<name>A0A7S1GJP8_CYCTE</name>
<reference evidence="1" key="1">
    <citation type="submission" date="2021-01" db="EMBL/GenBank/DDBJ databases">
        <authorList>
            <person name="Corre E."/>
            <person name="Pelletier E."/>
            <person name="Niang G."/>
            <person name="Scheremetjew M."/>
            <person name="Finn R."/>
            <person name="Kale V."/>
            <person name="Holt S."/>
            <person name="Cochrane G."/>
            <person name="Meng A."/>
            <person name="Brown T."/>
            <person name="Cohen L."/>
        </authorList>
    </citation>
    <scope>NUCLEOTIDE SEQUENCE</scope>
    <source>
        <strain evidence="1">ECT3854</strain>
    </source>
</reference>
<evidence type="ECO:0000313" key="1">
    <source>
        <dbReference type="EMBL" id="CAD8936713.1"/>
    </source>
</evidence>
<proteinExistence type="predicted"/>